<dbReference type="RefSeq" id="WP_129437537.1">
    <property type="nucleotide sequence ID" value="NZ_CP035492.1"/>
</dbReference>
<dbReference type="OrthoDB" id="1707618at2"/>
<feature type="domain" description="PRC-barrel" evidence="1">
    <location>
        <begin position="3"/>
        <end position="56"/>
    </location>
</feature>
<feature type="domain" description="PRC-barrel" evidence="1">
    <location>
        <begin position="92"/>
        <end position="165"/>
    </location>
</feature>
<dbReference type="EMBL" id="CP035492">
    <property type="protein sequence ID" value="QAY65202.1"/>
    <property type="molecule type" value="Genomic_DNA"/>
</dbReference>
<evidence type="ECO:0000313" key="2">
    <source>
        <dbReference type="EMBL" id="QAY65202.1"/>
    </source>
</evidence>
<dbReference type="SUPFAM" id="SSF50346">
    <property type="entry name" value="PRC-barrel domain"/>
    <property type="match status" value="1"/>
</dbReference>
<evidence type="ECO:0000313" key="3">
    <source>
        <dbReference type="Proteomes" id="UP000293568"/>
    </source>
</evidence>
<dbReference type="InterPro" id="IPR011033">
    <property type="entry name" value="PRC_barrel-like_sf"/>
</dbReference>
<dbReference type="KEGG" id="pprt:ET464_01180"/>
<reference evidence="2 3" key="1">
    <citation type="submission" date="2019-01" db="EMBL/GenBank/DDBJ databases">
        <title>Genome sequencing of strain FW100M-2.</title>
        <authorList>
            <person name="Heo J."/>
            <person name="Kim S.-J."/>
            <person name="Kim J.-S."/>
            <person name="Hong S.-B."/>
            <person name="Kwon S.-W."/>
        </authorList>
    </citation>
    <scope>NUCLEOTIDE SEQUENCE [LARGE SCALE GENOMIC DNA]</scope>
    <source>
        <strain evidence="2 3">FW100M-2</strain>
    </source>
</reference>
<gene>
    <name evidence="2" type="ORF">ET464_01180</name>
</gene>
<organism evidence="2 3">
    <name type="scientific">Paenibacillus protaetiae</name>
    <dbReference type="NCBI Taxonomy" id="2509456"/>
    <lineage>
        <taxon>Bacteria</taxon>
        <taxon>Bacillati</taxon>
        <taxon>Bacillota</taxon>
        <taxon>Bacilli</taxon>
        <taxon>Bacillales</taxon>
        <taxon>Paenibacillaceae</taxon>
        <taxon>Paenibacillus</taxon>
    </lineage>
</organism>
<dbReference type="AlphaFoldDB" id="A0A4P6EQT2"/>
<sequence>MVKVQQLIGLPVYAMGTGKRVGKITDVWLDEHWQLTGLIIGSSGLFASEVKTVAWNEVQTCGEDAVFIASESSVHKIKATAILRSFLTGVVRLRDMPVVTVQGLQLGRVSDVYFYPLQGTKIIGYELTDGFVSDLMEGRRWLRVQPESDTVLLGEDAIIVPAVSEAELEPVAASNSEDREKC</sequence>
<dbReference type="Gene3D" id="2.30.30.240">
    <property type="entry name" value="PRC-barrel domain"/>
    <property type="match status" value="1"/>
</dbReference>
<keyword evidence="3" id="KW-1185">Reference proteome</keyword>
<evidence type="ECO:0000259" key="1">
    <source>
        <dbReference type="Pfam" id="PF05239"/>
    </source>
</evidence>
<name>A0A4P6EQT2_9BACL</name>
<dbReference type="InterPro" id="IPR027275">
    <property type="entry name" value="PRC-brl_dom"/>
</dbReference>
<dbReference type="Pfam" id="PF05239">
    <property type="entry name" value="PRC"/>
    <property type="match status" value="2"/>
</dbReference>
<proteinExistence type="predicted"/>
<accession>A0A4P6EQT2</accession>
<protein>
    <submittedName>
        <fullName evidence="2">Photosystem reaction center subunit H</fullName>
    </submittedName>
</protein>
<dbReference type="Proteomes" id="UP000293568">
    <property type="component" value="Chromosome"/>
</dbReference>